<proteinExistence type="predicted"/>
<reference evidence="3" key="1">
    <citation type="submission" date="2015-02" db="EMBL/GenBank/DDBJ databases">
        <authorList>
            <person name="Chooi Y.-H."/>
        </authorList>
    </citation>
    <scope>NUCLEOTIDE SEQUENCE [LARGE SCALE GENOMIC DNA]</scope>
    <source>
        <strain evidence="3">LAMA 915</strain>
    </source>
</reference>
<dbReference type="STRING" id="1306953.J121_2698"/>
<feature type="signal peptide" evidence="1">
    <location>
        <begin position="1"/>
        <end position="23"/>
    </location>
</feature>
<evidence type="ECO:0000313" key="4">
    <source>
        <dbReference type="Proteomes" id="UP000037446"/>
    </source>
</evidence>
<dbReference type="PROSITE" id="PS51257">
    <property type="entry name" value="PROKAR_LIPOPROTEIN"/>
    <property type="match status" value="1"/>
</dbReference>
<dbReference type="AlphaFoldDB" id="A0A0L1KH24"/>
<name>A0A0L1KH24_9SPHN</name>
<dbReference type="EMBL" id="JYNE01000016">
    <property type="protein sequence ID" value="KNH03181.1"/>
    <property type="molecule type" value="Genomic_DNA"/>
</dbReference>
<sequence>MNKTFCIFAGLAFALTACNQNTAIGNDREAQVDPAPTPAPIEPAASALRNIATAIVKPETMTTAEVQTIGGERGRCIYRLTEVGFPTFVYEPGVRGFVKLNGKLIPLTAEGPDRYSSGELLIATRLVDEEGNAGLQAQEIIIVPPGAKDELGYRGYVQCDEGVTL</sequence>
<comment type="caution">
    <text evidence="3">The sequence shown here is derived from an EMBL/GenBank/DDBJ whole genome shotgun (WGS) entry which is preliminary data.</text>
</comment>
<dbReference type="Proteomes" id="UP000037446">
    <property type="component" value="Unassembled WGS sequence"/>
</dbReference>
<feature type="domain" description="DUF6692" evidence="2">
    <location>
        <begin position="5"/>
        <end position="162"/>
    </location>
</feature>
<dbReference type="PATRIC" id="fig|1306953.7.peg.2789"/>
<evidence type="ECO:0000256" key="1">
    <source>
        <dbReference type="SAM" id="SignalP"/>
    </source>
</evidence>
<gene>
    <name evidence="3" type="ORF">J121_2698</name>
</gene>
<accession>A0A0L1KH24</accession>
<organism evidence="3 4">
    <name type="scientific">Qipengyuania citrea LAMA 915</name>
    <dbReference type="NCBI Taxonomy" id="1306953"/>
    <lineage>
        <taxon>Bacteria</taxon>
        <taxon>Pseudomonadati</taxon>
        <taxon>Pseudomonadota</taxon>
        <taxon>Alphaproteobacteria</taxon>
        <taxon>Sphingomonadales</taxon>
        <taxon>Erythrobacteraceae</taxon>
        <taxon>Qipengyuania</taxon>
    </lineage>
</organism>
<keyword evidence="1" id="KW-0732">Signal</keyword>
<dbReference type="RefSeq" id="WP_050599396.1">
    <property type="nucleotide sequence ID" value="NZ_JYNE01000016.1"/>
</dbReference>
<evidence type="ECO:0000259" key="2">
    <source>
        <dbReference type="Pfam" id="PF20402"/>
    </source>
</evidence>
<dbReference type="InterPro" id="IPR046514">
    <property type="entry name" value="DUF6692"/>
</dbReference>
<evidence type="ECO:0000313" key="3">
    <source>
        <dbReference type="EMBL" id="KNH03181.1"/>
    </source>
</evidence>
<dbReference type="Pfam" id="PF20402">
    <property type="entry name" value="DUF6692"/>
    <property type="match status" value="1"/>
</dbReference>
<feature type="chain" id="PRO_5005554853" description="DUF6692 domain-containing protein" evidence="1">
    <location>
        <begin position="24"/>
        <end position="165"/>
    </location>
</feature>
<protein>
    <recommendedName>
        <fullName evidence="2">DUF6692 domain-containing protein</fullName>
    </recommendedName>
</protein>